<protein>
    <submittedName>
        <fullName evidence="1">Uncharacterized protein</fullName>
    </submittedName>
</protein>
<dbReference type="EMBL" id="JBBNAF010000013">
    <property type="protein sequence ID" value="KAK9086559.1"/>
    <property type="molecule type" value="Genomic_DNA"/>
</dbReference>
<dbReference type="AlphaFoldDB" id="A0AAP0ECQ5"/>
<accession>A0AAP0ECQ5</accession>
<name>A0AAP0ECQ5_9MAGN</name>
<evidence type="ECO:0000313" key="1">
    <source>
        <dbReference type="EMBL" id="KAK9086559.1"/>
    </source>
</evidence>
<proteinExistence type="predicted"/>
<reference evidence="1 2" key="1">
    <citation type="submission" date="2024-01" db="EMBL/GenBank/DDBJ databases">
        <title>Genome assemblies of Stephania.</title>
        <authorList>
            <person name="Yang L."/>
        </authorList>
    </citation>
    <scope>NUCLEOTIDE SEQUENCE [LARGE SCALE GENOMIC DNA]</scope>
    <source>
        <strain evidence="1">YNDBR</strain>
        <tissue evidence="1">Leaf</tissue>
    </source>
</reference>
<evidence type="ECO:0000313" key="2">
    <source>
        <dbReference type="Proteomes" id="UP001420932"/>
    </source>
</evidence>
<organism evidence="1 2">
    <name type="scientific">Stephania yunnanensis</name>
    <dbReference type="NCBI Taxonomy" id="152371"/>
    <lineage>
        <taxon>Eukaryota</taxon>
        <taxon>Viridiplantae</taxon>
        <taxon>Streptophyta</taxon>
        <taxon>Embryophyta</taxon>
        <taxon>Tracheophyta</taxon>
        <taxon>Spermatophyta</taxon>
        <taxon>Magnoliopsida</taxon>
        <taxon>Ranunculales</taxon>
        <taxon>Menispermaceae</taxon>
        <taxon>Menispermoideae</taxon>
        <taxon>Cissampelideae</taxon>
        <taxon>Stephania</taxon>
    </lineage>
</organism>
<keyword evidence="2" id="KW-1185">Reference proteome</keyword>
<gene>
    <name evidence="1" type="ORF">Syun_028953</name>
</gene>
<comment type="caution">
    <text evidence="1">The sequence shown here is derived from an EMBL/GenBank/DDBJ whole genome shotgun (WGS) entry which is preliminary data.</text>
</comment>
<sequence length="237" mass="26467">MSVPLGSLIRVIGPPLIVDAERRKANETRARSLHLELTGNRYKSFDWRVRTHFRHVALEDLCEKQQVFGFEMKECRGPLALVGGSSTPTLEVPAPCGGLLKAQLHHYMLLKHTVHDMGNTHDQELFSFHRDHSPCDDFEESNNLPYLLSTLDDSGLGGRLGGGYGGFGGSGLSRNTWLVAFGAHNSLDGRLSISMTTLFMVLDATSKALSPRLRCVNPYKSNERDLLDERHRTKRLL</sequence>
<dbReference type="Proteomes" id="UP001420932">
    <property type="component" value="Unassembled WGS sequence"/>
</dbReference>